<organism evidence="3 4">
    <name type="scientific">Crocuta crocuta</name>
    <name type="common">Spotted hyena</name>
    <dbReference type="NCBI Taxonomy" id="9678"/>
    <lineage>
        <taxon>Eukaryota</taxon>
        <taxon>Metazoa</taxon>
        <taxon>Chordata</taxon>
        <taxon>Craniata</taxon>
        <taxon>Vertebrata</taxon>
        <taxon>Euteleostomi</taxon>
        <taxon>Mammalia</taxon>
        <taxon>Eutheria</taxon>
        <taxon>Laurasiatheria</taxon>
        <taxon>Carnivora</taxon>
        <taxon>Feliformia</taxon>
        <taxon>Hyaenidae</taxon>
        <taxon>Crocuta</taxon>
    </lineage>
</organism>
<feature type="region of interest" description="Disordered" evidence="1">
    <location>
        <begin position="1"/>
        <end position="22"/>
    </location>
</feature>
<proteinExistence type="predicted"/>
<dbReference type="Pfam" id="PF02994">
    <property type="entry name" value="Transposase_22"/>
    <property type="match status" value="1"/>
</dbReference>
<reference evidence="3 4" key="1">
    <citation type="submission" date="2019-11" db="EMBL/GenBank/DDBJ databases">
        <authorList>
            <person name="Yang C."/>
            <person name="Li F."/>
        </authorList>
    </citation>
    <scope>NUCLEOTIDE SEQUENCE [LARGE SCALE GENOMIC DNA]</scope>
    <source>
        <strain evidence="3">KB4526</strain>
        <tissue evidence="3">Muscle</tissue>
    </source>
</reference>
<feature type="non-terminal residue" evidence="3">
    <location>
        <position position="119"/>
    </location>
</feature>
<keyword evidence="4" id="KW-1185">Reference proteome</keyword>
<accession>A0A6G1AUS6</accession>
<evidence type="ECO:0000313" key="4">
    <source>
        <dbReference type="Proteomes" id="UP000475037"/>
    </source>
</evidence>
<evidence type="ECO:0000259" key="2">
    <source>
        <dbReference type="Pfam" id="PF02994"/>
    </source>
</evidence>
<sequence>NAINEIHNKMEASNEQTEKAERRISDLEDTIIEKEETEKKRDKLIQEHERRVRELSDTIKWNNIRIIGIPEEEDIKKGAEGVLEQIIAENFPNLGREIDVEIQEAQITPLRRNLNRSSA</sequence>
<protein>
    <submittedName>
        <fullName evidence="3">LORF1 protein</fullName>
    </submittedName>
</protein>
<dbReference type="PANTHER" id="PTHR11505">
    <property type="entry name" value="L1 TRANSPOSABLE ELEMENT-RELATED"/>
    <property type="match status" value="1"/>
</dbReference>
<dbReference type="EMBL" id="VOAJ01003465">
    <property type="protein sequence ID" value="KAF0879685.1"/>
    <property type="molecule type" value="Genomic_DNA"/>
</dbReference>
<dbReference type="AlphaFoldDB" id="A0A6G1AUS6"/>
<dbReference type="Proteomes" id="UP000475037">
    <property type="component" value="Unassembled WGS sequence"/>
</dbReference>
<dbReference type="Gene3D" id="3.30.70.1820">
    <property type="entry name" value="L1 transposable element, RRM domain"/>
    <property type="match status" value="1"/>
</dbReference>
<feature type="domain" description="L1 transposable element RRM" evidence="2">
    <location>
        <begin position="63"/>
        <end position="116"/>
    </location>
</feature>
<dbReference type="Gene3D" id="1.20.5.390">
    <property type="entry name" value="L1 transposable element, trimerization domain"/>
    <property type="match status" value="1"/>
</dbReference>
<comment type="caution">
    <text evidence="3">The sequence shown here is derived from an EMBL/GenBank/DDBJ whole genome shotgun (WGS) entry which is preliminary data.</text>
</comment>
<name>A0A6G1AUS6_CROCR</name>
<dbReference type="InterPro" id="IPR043636">
    <property type="entry name" value="L1_RRM_dom"/>
</dbReference>
<gene>
    <name evidence="3" type="primary">L1re1_87</name>
    <name evidence="3" type="ORF">FOF47_R04909</name>
</gene>
<evidence type="ECO:0000313" key="3">
    <source>
        <dbReference type="EMBL" id="KAF0879685.1"/>
    </source>
</evidence>
<feature type="non-terminal residue" evidence="3">
    <location>
        <position position="1"/>
    </location>
</feature>
<evidence type="ECO:0000256" key="1">
    <source>
        <dbReference type="SAM" id="MobiDB-lite"/>
    </source>
</evidence>
<dbReference type="InterPro" id="IPR004244">
    <property type="entry name" value="Transposase_22"/>
</dbReference>